<comment type="caution">
    <text evidence="1">The sequence shown here is derived from an EMBL/GenBank/DDBJ whole genome shotgun (WGS) entry which is preliminary data.</text>
</comment>
<protein>
    <submittedName>
        <fullName evidence="1">Uncharacterized protein</fullName>
    </submittedName>
</protein>
<dbReference type="EMBL" id="BMPI01000035">
    <property type="protein sequence ID" value="GGM53118.1"/>
    <property type="molecule type" value="Genomic_DNA"/>
</dbReference>
<gene>
    <name evidence="1" type="ORF">GCM10007977_063450</name>
</gene>
<sequence>MIQASLTVAKLDPDANRCAKLLVMSGYRPGELRPVGDGPRVAVVAPEHCHNGHPLGPYKVMLGTELCDPGTGRYQRHITWTCRTCGDVTIADGHPDACRSQAQLGQQR</sequence>
<name>A0A917X1J7_9ACTN</name>
<proteinExistence type="predicted"/>
<dbReference type="Proteomes" id="UP000642070">
    <property type="component" value="Unassembled WGS sequence"/>
</dbReference>
<reference evidence="1" key="2">
    <citation type="submission" date="2020-09" db="EMBL/GenBank/DDBJ databases">
        <authorList>
            <person name="Sun Q."/>
            <person name="Ohkuma M."/>
        </authorList>
    </citation>
    <scope>NUCLEOTIDE SEQUENCE</scope>
    <source>
        <strain evidence="1">JCM 19831</strain>
    </source>
</reference>
<evidence type="ECO:0000313" key="1">
    <source>
        <dbReference type="EMBL" id="GGM53118.1"/>
    </source>
</evidence>
<accession>A0A917X1J7</accession>
<organism evidence="1 2">
    <name type="scientific">Dactylosporangium sucinum</name>
    <dbReference type="NCBI Taxonomy" id="1424081"/>
    <lineage>
        <taxon>Bacteria</taxon>
        <taxon>Bacillati</taxon>
        <taxon>Actinomycetota</taxon>
        <taxon>Actinomycetes</taxon>
        <taxon>Micromonosporales</taxon>
        <taxon>Micromonosporaceae</taxon>
        <taxon>Dactylosporangium</taxon>
    </lineage>
</organism>
<keyword evidence="2" id="KW-1185">Reference proteome</keyword>
<evidence type="ECO:0000313" key="2">
    <source>
        <dbReference type="Proteomes" id="UP000642070"/>
    </source>
</evidence>
<reference evidence="1" key="1">
    <citation type="journal article" date="2014" name="Int. J. Syst. Evol. Microbiol.">
        <title>Complete genome sequence of Corynebacterium casei LMG S-19264T (=DSM 44701T), isolated from a smear-ripened cheese.</title>
        <authorList>
            <consortium name="US DOE Joint Genome Institute (JGI-PGF)"/>
            <person name="Walter F."/>
            <person name="Albersmeier A."/>
            <person name="Kalinowski J."/>
            <person name="Ruckert C."/>
        </authorList>
    </citation>
    <scope>NUCLEOTIDE SEQUENCE</scope>
    <source>
        <strain evidence="1">JCM 19831</strain>
    </source>
</reference>
<dbReference type="AlphaFoldDB" id="A0A917X1J7"/>